<organism evidence="10 11">
    <name type="scientific">Chlorobium phaeobacteroides (strain DSM 266 / SMG 266 / 2430)</name>
    <dbReference type="NCBI Taxonomy" id="290317"/>
    <lineage>
        <taxon>Bacteria</taxon>
        <taxon>Pseudomonadati</taxon>
        <taxon>Chlorobiota</taxon>
        <taxon>Chlorobiia</taxon>
        <taxon>Chlorobiales</taxon>
        <taxon>Chlorobiaceae</taxon>
        <taxon>Chlorobium/Pelodictyon group</taxon>
        <taxon>Chlorobium</taxon>
    </lineage>
</organism>
<dbReference type="Gene3D" id="3.30.70.1430">
    <property type="entry name" value="Multidrug efflux transporter AcrB pore domain"/>
    <property type="match status" value="2"/>
</dbReference>
<dbReference type="STRING" id="290317.Cpha266_1563"/>
<dbReference type="InterPro" id="IPR027463">
    <property type="entry name" value="AcrB_DN_DC_subdom"/>
</dbReference>
<feature type="transmembrane region" description="Helical" evidence="9">
    <location>
        <begin position="436"/>
        <end position="456"/>
    </location>
</feature>
<dbReference type="PRINTS" id="PR00702">
    <property type="entry name" value="ACRIFLAVINRP"/>
</dbReference>
<dbReference type="AlphaFoldDB" id="A1BGQ8"/>
<feature type="transmembrane region" description="Helical" evidence="9">
    <location>
        <begin position="9"/>
        <end position="27"/>
    </location>
</feature>
<comment type="similarity">
    <text evidence="2">Belongs to the resistance-nodulation-cell division (RND) (TC 2.A.6) family.</text>
</comment>
<evidence type="ECO:0000256" key="7">
    <source>
        <dbReference type="ARBA" id="ARBA00022989"/>
    </source>
</evidence>
<dbReference type="eggNOG" id="COG0841">
    <property type="taxonomic scope" value="Bacteria"/>
</dbReference>
<dbReference type="PANTHER" id="PTHR32063">
    <property type="match status" value="1"/>
</dbReference>
<dbReference type="NCBIfam" id="TIGR00915">
    <property type="entry name" value="2A0602"/>
    <property type="match status" value="1"/>
</dbReference>
<evidence type="ECO:0000256" key="4">
    <source>
        <dbReference type="ARBA" id="ARBA00022475"/>
    </source>
</evidence>
<keyword evidence="3" id="KW-0813">Transport</keyword>
<name>A1BGQ8_CHLPD</name>
<evidence type="ECO:0000256" key="3">
    <source>
        <dbReference type="ARBA" id="ARBA00022448"/>
    </source>
</evidence>
<protein>
    <submittedName>
        <fullName evidence="10">Transporter, hydrophobe/amphiphile efflux-1 (HAE1) family</fullName>
    </submittedName>
</protein>
<evidence type="ECO:0000313" key="11">
    <source>
        <dbReference type="Proteomes" id="UP000008701"/>
    </source>
</evidence>
<accession>A1BGQ8</accession>
<dbReference type="Gene3D" id="1.20.1640.10">
    <property type="entry name" value="Multidrug efflux transporter AcrB transmembrane domain"/>
    <property type="match status" value="2"/>
</dbReference>
<feature type="transmembrane region" description="Helical" evidence="9">
    <location>
        <begin position="390"/>
        <end position="415"/>
    </location>
</feature>
<feature type="transmembrane region" description="Helical" evidence="9">
    <location>
        <begin position="544"/>
        <end position="561"/>
    </location>
</feature>
<dbReference type="GO" id="GO:0015562">
    <property type="term" value="F:efflux transmembrane transporter activity"/>
    <property type="evidence" value="ECO:0007669"/>
    <property type="project" value="InterPro"/>
</dbReference>
<dbReference type="SUPFAM" id="SSF82693">
    <property type="entry name" value="Multidrug efflux transporter AcrB pore domain, PN1, PN2, PC1 and PC2 subdomains"/>
    <property type="match status" value="4"/>
</dbReference>
<evidence type="ECO:0000256" key="1">
    <source>
        <dbReference type="ARBA" id="ARBA00004429"/>
    </source>
</evidence>
<sequence length="1061" mass="114403">MFEKFITRPVLATVISVVIVILGLISIKQLPIAQFPDIAPPSVMVTAVYPGASAETLARSVAPSLEEAINGVEGMTYITSTSGNDGVLKITVNFALGTNPDQAAVNVQNRVAQAQSKLPADVIQRGITVVKQLASMMMVVTLFSDTDNYDETFLQNYAKINLVPEIQRVQGVGLASVFGNRDYSMRIWLNPQKMAAYKLTVPEVSAAIKSQSVDAAPGKFGEGSLEVMEYIIKYKGKLKEAGEYENIVVRSNSDGSLLRLKDVARIEFTSYDFSVNTKVNGKPAVAMAIYQTAGSNADAVQTELYKVVEAASKSFPEGISYAVPLSTKKPLDESIEQVLHTLVEAFILVFLVVFVFLQDFRATLIPAISVPVAIIGTFFCMSLFGFSINLLTLFALVLAIGIVVDDAIVVVEAVYAKMEGEHLASKPATVLAMSEITGAIVSITLVMSSVFLPVALMGGSTGVFYRQFALTLASAIFISAINALTLSPALCVIFLKNSHGQKDKATAKGIKGYANRFFTAFNTAFSALTEKYVASLQFLIGKKWIGLGALGIVIAMTILLFKTTPSSFIPNEDNGFLMITTNLSPGASLKRTNDAMQQADKLLEKEESVKRVVAVTGVNMITGSTSSSSGVMFVELNDPEERGAVSNIDDLITRFSKKLSPISEALFIVMKRPTVPGFGNVSGVEMVLQDRSAGSLQEFSGVAKGFIGQLMKRPEFEFVYTFFNTGNPQYEIIVDNQKAAQLGVNVQDVLLVMQGFYGGMQASDFNRFGKYYRVMMQSEPRDRTDPSTLNSIFVRNSSGSMVPVASVASLKRVYGSETVDHFNLFNSIGVTANVKKGYSTGQAIQAIEEVSPKALPPGFTLDWKGMSREEIKSGGAATQIFILSIVFVYLLLAAQYESYILPLAVMLSIPSGLFGVMLGVKAGGMDNNIYVQVSIIMLIGLLAKNAILIVEYAIQRRRSGVGLVESAIEGSKARLRPILMTSFAFIVGLLPLLWASGPSALGNRSIGWSAVGGMLSGVVLGVLIIPVLFVVFQAIQERFTGPAKPLEEIHAADLKARRGKV</sequence>
<dbReference type="EMBL" id="CP000492">
    <property type="protein sequence ID" value="ABL65585.1"/>
    <property type="molecule type" value="Genomic_DNA"/>
</dbReference>
<keyword evidence="8 9" id="KW-0472">Membrane</keyword>
<dbReference type="GO" id="GO:0009636">
    <property type="term" value="P:response to toxic substance"/>
    <property type="evidence" value="ECO:0007669"/>
    <property type="project" value="UniProtKB-ARBA"/>
</dbReference>
<keyword evidence="7 9" id="KW-1133">Transmembrane helix</keyword>
<feature type="transmembrane region" description="Helical" evidence="9">
    <location>
        <begin position="975"/>
        <end position="994"/>
    </location>
</feature>
<evidence type="ECO:0000256" key="8">
    <source>
        <dbReference type="ARBA" id="ARBA00023136"/>
    </source>
</evidence>
<evidence type="ECO:0000313" key="10">
    <source>
        <dbReference type="EMBL" id="ABL65585.1"/>
    </source>
</evidence>
<keyword evidence="6 9" id="KW-0812">Transmembrane</keyword>
<evidence type="ECO:0000256" key="2">
    <source>
        <dbReference type="ARBA" id="ARBA00010942"/>
    </source>
</evidence>
<feature type="transmembrane region" description="Helical" evidence="9">
    <location>
        <begin position="468"/>
        <end position="495"/>
    </location>
</feature>
<feature type="transmembrane region" description="Helical" evidence="9">
    <location>
        <begin position="364"/>
        <end position="384"/>
    </location>
</feature>
<feature type="transmembrane region" description="Helical" evidence="9">
    <location>
        <begin position="874"/>
        <end position="892"/>
    </location>
</feature>
<reference evidence="10 11" key="1">
    <citation type="submission" date="2006-12" db="EMBL/GenBank/DDBJ databases">
        <title>Complete sequence of Chlorobium phaeobacteroides DSM 266.</title>
        <authorList>
            <consortium name="US DOE Joint Genome Institute"/>
            <person name="Copeland A."/>
            <person name="Lucas S."/>
            <person name="Lapidus A."/>
            <person name="Barry K."/>
            <person name="Detter J.C."/>
            <person name="Glavina del Rio T."/>
            <person name="Hammon N."/>
            <person name="Israni S."/>
            <person name="Pitluck S."/>
            <person name="Goltsman E."/>
            <person name="Schmutz J."/>
            <person name="Larimer F."/>
            <person name="Land M."/>
            <person name="Hauser L."/>
            <person name="Mikhailova N."/>
            <person name="Li T."/>
            <person name="Overmann J."/>
            <person name="Bryant D.A."/>
            <person name="Richardson P."/>
        </authorList>
    </citation>
    <scope>NUCLEOTIDE SEQUENCE [LARGE SCALE GENOMIC DNA]</scope>
    <source>
        <strain evidence="10 11">DSM 266</strain>
    </source>
</reference>
<gene>
    <name evidence="10" type="ordered locus">Cpha266_1563</name>
</gene>
<dbReference type="Gene3D" id="3.30.70.1320">
    <property type="entry name" value="Multidrug efflux transporter AcrB pore domain like"/>
    <property type="match status" value="1"/>
</dbReference>
<evidence type="ECO:0000256" key="6">
    <source>
        <dbReference type="ARBA" id="ARBA00022692"/>
    </source>
</evidence>
<evidence type="ECO:0000256" key="9">
    <source>
        <dbReference type="SAM" id="Phobius"/>
    </source>
</evidence>
<keyword evidence="4" id="KW-1003">Cell membrane</keyword>
<dbReference type="FunFam" id="1.20.1640.10:FF:000001">
    <property type="entry name" value="Efflux pump membrane transporter"/>
    <property type="match status" value="1"/>
</dbReference>
<dbReference type="Gene3D" id="3.30.2090.10">
    <property type="entry name" value="Multidrug efflux transporter AcrB TolC docking domain, DN and DC subdomains"/>
    <property type="match status" value="2"/>
</dbReference>
<feature type="transmembrane region" description="Helical" evidence="9">
    <location>
        <begin position="899"/>
        <end position="917"/>
    </location>
</feature>
<keyword evidence="5" id="KW-0997">Cell inner membrane</keyword>
<evidence type="ECO:0000256" key="5">
    <source>
        <dbReference type="ARBA" id="ARBA00022519"/>
    </source>
</evidence>
<dbReference type="Pfam" id="PF00873">
    <property type="entry name" value="ACR_tran"/>
    <property type="match status" value="1"/>
</dbReference>
<feature type="transmembrane region" description="Helical" evidence="9">
    <location>
        <begin position="338"/>
        <end position="357"/>
    </location>
</feature>
<dbReference type="FunFam" id="3.30.70.1430:FF:000001">
    <property type="entry name" value="Efflux pump membrane transporter"/>
    <property type="match status" value="1"/>
</dbReference>
<dbReference type="HOGENOM" id="CLU_002755_1_2_10"/>
<dbReference type="KEGG" id="cph:Cpha266_1563"/>
<dbReference type="RefSeq" id="WP_011745395.1">
    <property type="nucleotide sequence ID" value="NC_008639.1"/>
</dbReference>
<dbReference type="InterPro" id="IPR004764">
    <property type="entry name" value="MdtF-like"/>
</dbReference>
<dbReference type="InterPro" id="IPR001036">
    <property type="entry name" value="Acrflvin-R"/>
</dbReference>
<dbReference type="Gene3D" id="3.30.70.1440">
    <property type="entry name" value="Multidrug efflux transporter AcrB pore domain"/>
    <property type="match status" value="1"/>
</dbReference>
<keyword evidence="11" id="KW-1185">Reference proteome</keyword>
<comment type="subcellular location">
    <subcellularLocation>
        <location evidence="1">Cell inner membrane</location>
        <topology evidence="1">Multi-pass membrane protein</topology>
    </subcellularLocation>
</comment>
<feature type="transmembrane region" description="Helical" evidence="9">
    <location>
        <begin position="1006"/>
        <end position="1032"/>
    </location>
</feature>
<dbReference type="GO" id="GO:0042910">
    <property type="term" value="F:xenobiotic transmembrane transporter activity"/>
    <property type="evidence" value="ECO:0007669"/>
    <property type="project" value="TreeGrafter"/>
</dbReference>
<proteinExistence type="inferred from homology"/>
<dbReference type="PANTHER" id="PTHR32063:SF9">
    <property type="entry name" value="SIMILAR TO MULTIDRUG RESISTANCE PROTEIN MEXB"/>
    <property type="match status" value="1"/>
</dbReference>
<dbReference type="OrthoDB" id="9758234at2"/>
<dbReference type="Proteomes" id="UP000008701">
    <property type="component" value="Chromosome"/>
</dbReference>
<dbReference type="SUPFAM" id="SSF82714">
    <property type="entry name" value="Multidrug efflux transporter AcrB TolC docking domain, DN and DC subdomains"/>
    <property type="match status" value="2"/>
</dbReference>
<feature type="transmembrane region" description="Helical" evidence="9">
    <location>
        <begin position="929"/>
        <end position="954"/>
    </location>
</feature>
<dbReference type="GO" id="GO:0005886">
    <property type="term" value="C:plasma membrane"/>
    <property type="evidence" value="ECO:0007669"/>
    <property type="project" value="UniProtKB-SubCell"/>
</dbReference>
<dbReference type="SUPFAM" id="SSF82866">
    <property type="entry name" value="Multidrug efflux transporter AcrB transmembrane domain"/>
    <property type="match status" value="2"/>
</dbReference>